<evidence type="ECO:0000313" key="2">
    <source>
        <dbReference type="Proteomes" id="UP001164539"/>
    </source>
</evidence>
<dbReference type="Proteomes" id="UP001164539">
    <property type="component" value="Chromosome 4"/>
</dbReference>
<dbReference type="EMBL" id="CM051397">
    <property type="protein sequence ID" value="KAJ4721326.1"/>
    <property type="molecule type" value="Genomic_DNA"/>
</dbReference>
<protein>
    <submittedName>
        <fullName evidence="1">Ankyrin repeat family protein</fullName>
    </submittedName>
</protein>
<keyword evidence="2" id="KW-1185">Reference proteome</keyword>
<gene>
    <name evidence="1" type="ORF">OWV82_009025</name>
</gene>
<accession>A0ACC1YC40</accession>
<name>A0ACC1YC40_MELAZ</name>
<evidence type="ECO:0000313" key="1">
    <source>
        <dbReference type="EMBL" id="KAJ4721326.1"/>
    </source>
</evidence>
<reference evidence="1 2" key="1">
    <citation type="journal article" date="2023" name="Science">
        <title>Complex scaffold remodeling in plant triterpene biosynthesis.</title>
        <authorList>
            <person name="De La Pena R."/>
            <person name="Hodgson H."/>
            <person name="Liu J.C."/>
            <person name="Stephenson M.J."/>
            <person name="Martin A.C."/>
            <person name="Owen C."/>
            <person name="Harkess A."/>
            <person name="Leebens-Mack J."/>
            <person name="Jimenez L.E."/>
            <person name="Osbourn A."/>
            <person name="Sattely E.S."/>
        </authorList>
    </citation>
    <scope>NUCLEOTIDE SEQUENCE [LARGE SCALE GENOMIC DNA]</scope>
    <source>
        <strain evidence="2">cv. JPN11</strain>
        <tissue evidence="1">Leaf</tissue>
    </source>
</reference>
<proteinExistence type="predicted"/>
<sequence length="463" mass="51479">MNLSMDERLKKIAEDGDVDAFYSTILAEDPCVLDRIDEKPIVDTPLHVAASAGRTRFAIEMATLKPSFAWKLNPLGFSPMHLALQNGHEQTVRAIIKIDSELVRVKAKGRVTLLHCAAEMEVVDLLAEFLSVCPSSVEDLTVRLETAVHVAVKKGNLRAFQLLLGWLQWFSDKEEILEWMDEDGNTVLHIATSTNQPEVMKLLTLNKVNINAKNLAGLTAMDIFHLQRDTLDREVGSILQFQVKAKRASEITKPAAALTLAERFTLGLSFWEQLQENFSIVVSRGPRNIPNDIRSVILVVAVLIAAATYQAGLNPPGGYWQDNFNPPPLASNNTDEGGLQIPHRAGEMILKPSHLFLFFVSNSFAFYLSVFTILIVIARLPYFLTLYLSSICLVKSYILAVSLTFPLEKTAGNSVWTALFSVSVLFSSLITLAALLIPLMVWLFGCCYQNSVEKLKRCSGYLH</sequence>
<organism evidence="1 2">
    <name type="scientific">Melia azedarach</name>
    <name type="common">Chinaberry tree</name>
    <dbReference type="NCBI Taxonomy" id="155640"/>
    <lineage>
        <taxon>Eukaryota</taxon>
        <taxon>Viridiplantae</taxon>
        <taxon>Streptophyta</taxon>
        <taxon>Embryophyta</taxon>
        <taxon>Tracheophyta</taxon>
        <taxon>Spermatophyta</taxon>
        <taxon>Magnoliopsida</taxon>
        <taxon>eudicotyledons</taxon>
        <taxon>Gunneridae</taxon>
        <taxon>Pentapetalae</taxon>
        <taxon>rosids</taxon>
        <taxon>malvids</taxon>
        <taxon>Sapindales</taxon>
        <taxon>Meliaceae</taxon>
        <taxon>Melia</taxon>
    </lineage>
</organism>
<comment type="caution">
    <text evidence="1">The sequence shown here is derived from an EMBL/GenBank/DDBJ whole genome shotgun (WGS) entry which is preliminary data.</text>
</comment>